<dbReference type="AlphaFoldDB" id="A0A6P7G8L0"/>
<sequence>MVKGEIKKEFSKDDQGHIESLLVTSPDMKDLNNELHADKSEWFVCVVIVSSTTFMYYIYCFNLHSKPEYMPLAEIIIFNMIAGTIFFQAQKNNTLSDDLISFLYKFPISKLTKAEANQVEMLVTTLVLEKPELRASNIFTVGTNLLSSIEMIITALTAEKLELTVNNMLVLGKDALSSILANVVMYVLVTVQFVISFSK</sequence>
<evidence type="ECO:0000313" key="2">
    <source>
        <dbReference type="RefSeq" id="XP_028145496.1"/>
    </source>
</evidence>
<organism evidence="2">
    <name type="scientific">Diabrotica virgifera virgifera</name>
    <name type="common">western corn rootworm</name>
    <dbReference type="NCBI Taxonomy" id="50390"/>
    <lineage>
        <taxon>Eukaryota</taxon>
        <taxon>Metazoa</taxon>
        <taxon>Ecdysozoa</taxon>
        <taxon>Arthropoda</taxon>
        <taxon>Hexapoda</taxon>
        <taxon>Insecta</taxon>
        <taxon>Pterygota</taxon>
        <taxon>Neoptera</taxon>
        <taxon>Endopterygota</taxon>
        <taxon>Coleoptera</taxon>
        <taxon>Polyphaga</taxon>
        <taxon>Cucujiformia</taxon>
        <taxon>Chrysomeloidea</taxon>
        <taxon>Chrysomelidae</taxon>
        <taxon>Galerucinae</taxon>
        <taxon>Diabroticina</taxon>
        <taxon>Diabroticites</taxon>
        <taxon>Diabrotica</taxon>
    </lineage>
</organism>
<protein>
    <submittedName>
        <fullName evidence="2">Uncharacterized protein LOC114339068</fullName>
    </submittedName>
</protein>
<feature type="transmembrane region" description="Helical" evidence="1">
    <location>
        <begin position="175"/>
        <end position="195"/>
    </location>
</feature>
<keyword evidence="1" id="KW-0472">Membrane</keyword>
<accession>A0A6P7G8L0</accession>
<proteinExistence type="predicted"/>
<reference evidence="2" key="1">
    <citation type="submission" date="2025-08" db="UniProtKB">
        <authorList>
            <consortium name="RefSeq"/>
        </authorList>
    </citation>
    <scope>IDENTIFICATION</scope>
    <source>
        <tissue evidence="2">Whole insect</tissue>
    </source>
</reference>
<gene>
    <name evidence="2" type="primary">LOC114339068</name>
</gene>
<keyword evidence="1" id="KW-1133">Transmembrane helix</keyword>
<dbReference type="RefSeq" id="XP_028145496.1">
    <property type="nucleotide sequence ID" value="XM_028289695.1"/>
</dbReference>
<keyword evidence="1" id="KW-0812">Transmembrane</keyword>
<feature type="transmembrane region" description="Helical" evidence="1">
    <location>
        <begin position="40"/>
        <end position="59"/>
    </location>
</feature>
<evidence type="ECO:0000256" key="1">
    <source>
        <dbReference type="SAM" id="Phobius"/>
    </source>
</evidence>
<dbReference type="InParanoid" id="A0A6P7G8L0"/>
<name>A0A6P7G8L0_DIAVI</name>
<feature type="transmembrane region" description="Helical" evidence="1">
    <location>
        <begin position="71"/>
        <end position="89"/>
    </location>
</feature>